<accession>A0A7Y6UND8</accession>
<dbReference type="EMBL" id="JABWDU010000003">
    <property type="protein sequence ID" value="NVD39929.1"/>
    <property type="molecule type" value="Genomic_DNA"/>
</dbReference>
<organism evidence="2 3">
    <name type="scientific">Ensifer oleiphilus</name>
    <dbReference type="NCBI Taxonomy" id="2742698"/>
    <lineage>
        <taxon>Bacteria</taxon>
        <taxon>Pseudomonadati</taxon>
        <taxon>Pseudomonadota</taxon>
        <taxon>Alphaproteobacteria</taxon>
        <taxon>Hyphomicrobiales</taxon>
        <taxon>Rhizobiaceae</taxon>
        <taxon>Sinorhizobium/Ensifer group</taxon>
        <taxon>Ensifer</taxon>
    </lineage>
</organism>
<dbReference type="Pfam" id="PF03413">
    <property type="entry name" value="PepSY"/>
    <property type="match status" value="1"/>
</dbReference>
<gene>
    <name evidence="2" type="ORF">HT585_13765</name>
</gene>
<reference evidence="2 3" key="1">
    <citation type="submission" date="2020-06" db="EMBL/GenBank/DDBJ databases">
        <authorList>
            <person name="Grouzdev D.S."/>
        </authorList>
    </citation>
    <scope>NUCLEOTIDE SEQUENCE [LARGE SCALE GENOMIC DNA]</scope>
    <source>
        <strain evidence="2 3">HO-A22</strain>
    </source>
</reference>
<evidence type="ECO:0000259" key="1">
    <source>
        <dbReference type="Pfam" id="PF03413"/>
    </source>
</evidence>
<dbReference type="Proteomes" id="UP000520198">
    <property type="component" value="Unassembled WGS sequence"/>
</dbReference>
<proteinExistence type="predicted"/>
<dbReference type="AlphaFoldDB" id="A0A7Y6UND8"/>
<keyword evidence="3" id="KW-1185">Reference proteome</keyword>
<comment type="caution">
    <text evidence="2">The sequence shown here is derived from an EMBL/GenBank/DDBJ whole genome shotgun (WGS) entry which is preliminary data.</text>
</comment>
<dbReference type="Gene3D" id="3.10.450.40">
    <property type="match status" value="1"/>
</dbReference>
<dbReference type="RefSeq" id="WP_176353478.1">
    <property type="nucleotide sequence ID" value="NZ_JABWDU010000003.1"/>
</dbReference>
<dbReference type="InterPro" id="IPR025711">
    <property type="entry name" value="PepSY"/>
</dbReference>
<protein>
    <submittedName>
        <fullName evidence="2">PepSY domain-containing protein</fullName>
    </submittedName>
</protein>
<evidence type="ECO:0000313" key="3">
    <source>
        <dbReference type="Proteomes" id="UP000520198"/>
    </source>
</evidence>
<name>A0A7Y6UND8_9HYPH</name>
<feature type="domain" description="PepSY" evidence="1">
    <location>
        <begin position="63"/>
        <end position="120"/>
    </location>
</feature>
<sequence>MGFDRLRWLLNTFEIAVVASVILGVAFGGTVDAHADDDNRKMQQGDDAREGIRRGVGSGSIKSLAALRRIVQARFDGQIVSTKFDREHGRPVYEFRILAANDRLIEVEVDAATGDILEVENEE</sequence>
<evidence type="ECO:0000313" key="2">
    <source>
        <dbReference type="EMBL" id="NVD39929.1"/>
    </source>
</evidence>